<keyword evidence="6" id="KW-1185">Reference proteome</keyword>
<feature type="binding site" evidence="4">
    <location>
        <begin position="102"/>
        <end position="103"/>
    </location>
    <ligand>
        <name>S-adenosyl-L-methionine</name>
        <dbReference type="ChEBI" id="CHEBI:59789"/>
    </ligand>
</feature>
<sequence>MTRADLSKKSRDVAAMFDGVARGYDRTNAVLSVGNASLWRLHTVRAIDPQPGERILDIAAGTGTSSAAIAKSGARVIAFDFSAGMIEEGRKRHPELEFVEGDAQRLPFGDDEFDAVTISFGLRNVEDPRLALSEMYRVLKPGGRVVICEFSRPPIGVIRRGYFAYLQKVMPFIAGAASTNPDAYRYLFESIADWPEQGILCQWMRAAGFTRVAYRNLTVGVVALHRGRKPIDAAMRESAAKKRVAGRRPTASAAAE</sequence>
<gene>
    <name evidence="4" type="primary">menG</name>
    <name evidence="5" type="ORF">FHX53_002465</name>
</gene>
<feature type="binding site" evidence="4">
    <location>
        <position position="80"/>
    </location>
    <ligand>
        <name>S-adenosyl-L-methionine</name>
        <dbReference type="ChEBI" id="CHEBI:59789"/>
    </ligand>
</feature>
<keyword evidence="2 4" id="KW-0808">Transferase</keyword>
<dbReference type="HAMAP" id="MF_01813">
    <property type="entry name" value="MenG_UbiE_methyltr"/>
    <property type="match status" value="1"/>
</dbReference>
<accession>A0A839E8J1</accession>
<keyword evidence="3 4" id="KW-0949">S-adenosyl-L-methionine</keyword>
<dbReference type="Proteomes" id="UP000585905">
    <property type="component" value="Unassembled WGS sequence"/>
</dbReference>
<keyword evidence="4" id="KW-0474">Menaquinone biosynthesis</keyword>
<dbReference type="PANTHER" id="PTHR43591:SF24">
    <property type="entry name" value="2-METHOXY-6-POLYPRENYL-1,4-BENZOQUINOL METHYLASE, MITOCHONDRIAL"/>
    <property type="match status" value="1"/>
</dbReference>
<dbReference type="Pfam" id="PF01209">
    <property type="entry name" value="Ubie_methyltran"/>
    <property type="match status" value="1"/>
</dbReference>
<dbReference type="GO" id="GO:0032259">
    <property type="term" value="P:methylation"/>
    <property type="evidence" value="ECO:0007669"/>
    <property type="project" value="UniProtKB-KW"/>
</dbReference>
<dbReference type="PROSITE" id="PS51608">
    <property type="entry name" value="SAM_MT_UBIE"/>
    <property type="match status" value="1"/>
</dbReference>
<dbReference type="NCBIfam" id="TIGR01934">
    <property type="entry name" value="MenG_MenH_UbiE"/>
    <property type="match status" value="1"/>
</dbReference>
<dbReference type="Gene3D" id="3.40.50.150">
    <property type="entry name" value="Vaccinia Virus protein VP39"/>
    <property type="match status" value="1"/>
</dbReference>
<dbReference type="PANTHER" id="PTHR43591">
    <property type="entry name" value="METHYLTRANSFERASE"/>
    <property type="match status" value="1"/>
</dbReference>
<dbReference type="InterPro" id="IPR023576">
    <property type="entry name" value="UbiE/COQ5_MeTrFase_CS"/>
</dbReference>
<comment type="function">
    <text evidence="4">Methyltransferase required for the conversion of demethylmenaquinol (DMKH2) to menaquinol (MKH2).</text>
</comment>
<comment type="pathway">
    <text evidence="4">Quinol/quinone metabolism; menaquinone biosynthesis; menaquinol from 1,4-dihydroxy-2-naphthoate: step 2/2.</text>
</comment>
<evidence type="ECO:0000313" key="6">
    <source>
        <dbReference type="Proteomes" id="UP000585905"/>
    </source>
</evidence>
<dbReference type="CDD" id="cd02440">
    <property type="entry name" value="AdoMet_MTases"/>
    <property type="match status" value="1"/>
</dbReference>
<comment type="caution">
    <text evidence="5">The sequence shown here is derived from an EMBL/GenBank/DDBJ whole genome shotgun (WGS) entry which is preliminary data.</text>
</comment>
<dbReference type="InterPro" id="IPR029063">
    <property type="entry name" value="SAM-dependent_MTases_sf"/>
</dbReference>
<dbReference type="EMBL" id="JACGWX010000008">
    <property type="protein sequence ID" value="MBA8848851.1"/>
    <property type="molecule type" value="Genomic_DNA"/>
</dbReference>
<evidence type="ECO:0000256" key="4">
    <source>
        <dbReference type="HAMAP-Rule" id="MF_01813"/>
    </source>
</evidence>
<feature type="binding site" evidence="4">
    <location>
        <position position="119"/>
    </location>
    <ligand>
        <name>S-adenosyl-L-methionine</name>
        <dbReference type="ChEBI" id="CHEBI:59789"/>
    </ligand>
</feature>
<dbReference type="InterPro" id="IPR004033">
    <property type="entry name" value="UbiE/COQ5_MeTrFase"/>
</dbReference>
<dbReference type="GO" id="GO:0043770">
    <property type="term" value="F:demethylmenaquinone methyltransferase activity"/>
    <property type="evidence" value="ECO:0007669"/>
    <property type="project" value="UniProtKB-UniRule"/>
</dbReference>
<dbReference type="UniPathway" id="UPA00079">
    <property type="reaction ID" value="UER00169"/>
</dbReference>
<comment type="catalytic activity">
    <reaction evidence="4">
        <text>a 2-demethylmenaquinol + S-adenosyl-L-methionine = a menaquinol + S-adenosyl-L-homocysteine + H(+)</text>
        <dbReference type="Rhea" id="RHEA:42640"/>
        <dbReference type="Rhea" id="RHEA-COMP:9539"/>
        <dbReference type="Rhea" id="RHEA-COMP:9563"/>
        <dbReference type="ChEBI" id="CHEBI:15378"/>
        <dbReference type="ChEBI" id="CHEBI:18151"/>
        <dbReference type="ChEBI" id="CHEBI:55437"/>
        <dbReference type="ChEBI" id="CHEBI:57856"/>
        <dbReference type="ChEBI" id="CHEBI:59789"/>
        <dbReference type="EC" id="2.1.1.163"/>
    </reaction>
</comment>
<evidence type="ECO:0000256" key="1">
    <source>
        <dbReference type="ARBA" id="ARBA00022603"/>
    </source>
</evidence>
<organism evidence="5 6">
    <name type="scientific">Microcella alkalica</name>
    <dbReference type="NCBI Taxonomy" id="355930"/>
    <lineage>
        <taxon>Bacteria</taxon>
        <taxon>Bacillati</taxon>
        <taxon>Actinomycetota</taxon>
        <taxon>Actinomycetes</taxon>
        <taxon>Micrococcales</taxon>
        <taxon>Microbacteriaceae</taxon>
        <taxon>Microcella</taxon>
    </lineage>
</organism>
<keyword evidence="1 4" id="KW-0489">Methyltransferase</keyword>
<dbReference type="GO" id="GO:0009234">
    <property type="term" value="P:menaquinone biosynthetic process"/>
    <property type="evidence" value="ECO:0007669"/>
    <property type="project" value="UniProtKB-UniRule"/>
</dbReference>
<evidence type="ECO:0000256" key="2">
    <source>
        <dbReference type="ARBA" id="ARBA00022679"/>
    </source>
</evidence>
<evidence type="ECO:0000313" key="5">
    <source>
        <dbReference type="EMBL" id="MBA8848851.1"/>
    </source>
</evidence>
<evidence type="ECO:0000256" key="3">
    <source>
        <dbReference type="ARBA" id="ARBA00022691"/>
    </source>
</evidence>
<protein>
    <recommendedName>
        <fullName evidence="4">Demethylmenaquinone methyltransferase</fullName>
        <ecNumber evidence="4">2.1.1.163</ecNumber>
    </recommendedName>
</protein>
<name>A0A839E8J1_9MICO</name>
<feature type="binding site" evidence="4">
    <location>
        <position position="62"/>
    </location>
    <ligand>
        <name>S-adenosyl-L-methionine</name>
        <dbReference type="ChEBI" id="CHEBI:59789"/>
    </ligand>
</feature>
<dbReference type="RefSeq" id="WP_182491630.1">
    <property type="nucleotide sequence ID" value="NZ_BAAAOV010000008.1"/>
</dbReference>
<dbReference type="PROSITE" id="PS01184">
    <property type="entry name" value="UBIE_2"/>
    <property type="match status" value="1"/>
</dbReference>
<reference evidence="5 6" key="1">
    <citation type="submission" date="2020-07" db="EMBL/GenBank/DDBJ databases">
        <title>Sequencing the genomes of 1000 actinobacteria strains.</title>
        <authorList>
            <person name="Klenk H.-P."/>
        </authorList>
    </citation>
    <scope>NUCLEOTIDE SEQUENCE [LARGE SCALE GENOMIC DNA]</scope>
    <source>
        <strain evidence="5 6">DSM 19663</strain>
    </source>
</reference>
<dbReference type="AlphaFoldDB" id="A0A839E8J1"/>
<comment type="similarity">
    <text evidence="4">Belongs to the class I-like SAM-binding methyltransferase superfamily. MenG/UbiE family.</text>
</comment>
<dbReference type="SUPFAM" id="SSF53335">
    <property type="entry name" value="S-adenosyl-L-methionine-dependent methyltransferases"/>
    <property type="match status" value="1"/>
</dbReference>
<dbReference type="EC" id="2.1.1.163" evidence="4"/>
<proteinExistence type="inferred from homology"/>